<proteinExistence type="predicted"/>
<gene>
    <name evidence="1" type="ORF">LTS18_008885</name>
</gene>
<evidence type="ECO:0000313" key="2">
    <source>
        <dbReference type="Proteomes" id="UP001186974"/>
    </source>
</evidence>
<dbReference type="EMBL" id="JAWDJW010006570">
    <property type="protein sequence ID" value="KAK3064246.1"/>
    <property type="molecule type" value="Genomic_DNA"/>
</dbReference>
<dbReference type="Proteomes" id="UP001186974">
    <property type="component" value="Unassembled WGS sequence"/>
</dbReference>
<accession>A0ACC3DA41</accession>
<keyword evidence="2" id="KW-1185">Reference proteome</keyword>
<evidence type="ECO:0000313" key="1">
    <source>
        <dbReference type="EMBL" id="KAK3064246.1"/>
    </source>
</evidence>
<protein>
    <submittedName>
        <fullName evidence="1">Uncharacterized protein</fullName>
    </submittedName>
</protein>
<name>A0ACC3DA41_9PEZI</name>
<comment type="caution">
    <text evidence="1">The sequence shown here is derived from an EMBL/GenBank/DDBJ whole genome shotgun (WGS) entry which is preliminary data.</text>
</comment>
<sequence>MAATQVFKALGYQQLARDIFFHEPAEVDGFSDCSSPNLVIVSAWMGAAPKHITKYSSTYTKRYPSSQIIVITNSMADVFITSSAAHHRRLRPVIEVIQACVKVNDKPRILLHVFSNGGSMTACHLAIAYRSQLSQPLPVTAMALDSCPGLPEYWTSLRAVSMGLPKSFLPRLLGLLVIHLALITFTVVDNLIVSESFFTWLRRNLNDESLFAKEVPRCYLYSKEDDMVLWRDIEAHADDAVAEGYNVEKVRFEGSKHVGHMVVDSKRYWSAIERALKDV</sequence>
<reference evidence="1" key="1">
    <citation type="submission" date="2024-09" db="EMBL/GenBank/DDBJ databases">
        <title>Black Yeasts Isolated from many extreme environments.</title>
        <authorList>
            <person name="Coleine C."/>
            <person name="Stajich J.E."/>
            <person name="Selbmann L."/>
        </authorList>
    </citation>
    <scope>NUCLEOTIDE SEQUENCE</scope>
    <source>
        <strain evidence="1">CCFEE 5737</strain>
    </source>
</reference>
<organism evidence="1 2">
    <name type="scientific">Coniosporium uncinatum</name>
    <dbReference type="NCBI Taxonomy" id="93489"/>
    <lineage>
        <taxon>Eukaryota</taxon>
        <taxon>Fungi</taxon>
        <taxon>Dikarya</taxon>
        <taxon>Ascomycota</taxon>
        <taxon>Pezizomycotina</taxon>
        <taxon>Dothideomycetes</taxon>
        <taxon>Dothideomycetes incertae sedis</taxon>
        <taxon>Coniosporium</taxon>
    </lineage>
</organism>